<evidence type="ECO:0000313" key="1">
    <source>
        <dbReference type="EMBL" id="MEY9473034.1"/>
    </source>
</evidence>
<keyword evidence="2" id="KW-1185">Reference proteome</keyword>
<organism evidence="1 2">
    <name type="scientific">Bradyrhizobium yuanmingense</name>
    <dbReference type="NCBI Taxonomy" id="108015"/>
    <lineage>
        <taxon>Bacteria</taxon>
        <taxon>Pseudomonadati</taxon>
        <taxon>Pseudomonadota</taxon>
        <taxon>Alphaproteobacteria</taxon>
        <taxon>Hyphomicrobiales</taxon>
        <taxon>Nitrobacteraceae</taxon>
        <taxon>Bradyrhizobium</taxon>
    </lineage>
</organism>
<name>A0ABV4GP62_9BRAD</name>
<sequence>MEDVHTFQVHLVVTGISWQHVNQMVCALHFFDGVTLGHSEIPERIAYAREPLKLRVVLIAEEVVRFLNAILGPKEPHSADDVYAAGLSVPEVAFLAIPDIDRQRMVIRVSGQRRQGRHALATTS</sequence>
<proteinExistence type="predicted"/>
<dbReference type="Proteomes" id="UP001565474">
    <property type="component" value="Unassembled WGS sequence"/>
</dbReference>
<protein>
    <submittedName>
        <fullName evidence="1">Site-specific recombinase XerD</fullName>
    </submittedName>
</protein>
<comment type="caution">
    <text evidence="1">The sequence shown here is derived from an EMBL/GenBank/DDBJ whole genome shotgun (WGS) entry which is preliminary data.</text>
</comment>
<dbReference type="RefSeq" id="WP_050991930.1">
    <property type="nucleotide sequence ID" value="NZ_JBGBYD010000002.1"/>
</dbReference>
<evidence type="ECO:0000313" key="2">
    <source>
        <dbReference type="Proteomes" id="UP001565474"/>
    </source>
</evidence>
<dbReference type="EMBL" id="JBGBZN010000002">
    <property type="protein sequence ID" value="MEY9473034.1"/>
    <property type="molecule type" value="Genomic_DNA"/>
</dbReference>
<accession>A0ABV4GP62</accession>
<gene>
    <name evidence="1" type="ORF">ABH992_005433</name>
</gene>
<reference evidence="1 2" key="1">
    <citation type="submission" date="2024-07" db="EMBL/GenBank/DDBJ databases">
        <title>Genomic Encyclopedia of Type Strains, Phase V (KMG-V): Genome sequencing to study the core and pangenomes of soil and plant-associated prokaryotes.</title>
        <authorList>
            <person name="Whitman W."/>
        </authorList>
    </citation>
    <scope>NUCLEOTIDE SEQUENCE [LARGE SCALE GENOMIC DNA]</scope>
    <source>
        <strain evidence="1 2">USDA 222</strain>
    </source>
</reference>